<keyword evidence="3" id="KW-1185">Reference proteome</keyword>
<dbReference type="Proteomes" id="UP001415857">
    <property type="component" value="Unassembled WGS sequence"/>
</dbReference>
<dbReference type="AlphaFoldDB" id="A0AAP0S8Z0"/>
<organism evidence="2 3">
    <name type="scientific">Liquidambar formosana</name>
    <name type="common">Formosan gum</name>
    <dbReference type="NCBI Taxonomy" id="63359"/>
    <lineage>
        <taxon>Eukaryota</taxon>
        <taxon>Viridiplantae</taxon>
        <taxon>Streptophyta</taxon>
        <taxon>Embryophyta</taxon>
        <taxon>Tracheophyta</taxon>
        <taxon>Spermatophyta</taxon>
        <taxon>Magnoliopsida</taxon>
        <taxon>eudicotyledons</taxon>
        <taxon>Gunneridae</taxon>
        <taxon>Pentapetalae</taxon>
        <taxon>Saxifragales</taxon>
        <taxon>Altingiaceae</taxon>
        <taxon>Liquidambar</taxon>
    </lineage>
</organism>
<reference evidence="2 3" key="1">
    <citation type="journal article" date="2024" name="Plant J.">
        <title>Genome sequences and population genomics reveal climatic adaptation and genomic divergence between two closely related sweetgum species.</title>
        <authorList>
            <person name="Xu W.Q."/>
            <person name="Ren C.Q."/>
            <person name="Zhang X.Y."/>
            <person name="Comes H.P."/>
            <person name="Liu X.H."/>
            <person name="Li Y.G."/>
            <person name="Kettle C.J."/>
            <person name="Jalonen R."/>
            <person name="Gaisberger H."/>
            <person name="Ma Y.Z."/>
            <person name="Qiu Y.X."/>
        </authorList>
    </citation>
    <scope>NUCLEOTIDE SEQUENCE [LARGE SCALE GENOMIC DNA]</scope>
    <source>
        <strain evidence="2">Hangzhou</strain>
    </source>
</reference>
<evidence type="ECO:0008006" key="4">
    <source>
        <dbReference type="Google" id="ProtNLM"/>
    </source>
</evidence>
<sequence>MKTDVEVKVDVLNNEEAWQLFTKVDVLNNEEAWQLFTKVDVLKNEEAWKLFTKNAGKVSSLEHIKPYVEAVAKECNGLPSAIITVGAAMRGKAMPELWKDALNELQRSEPYFKGIETQVYKPLKWSYDSLHGKNVKPCFLYCSLFPKDFSIKVNLHNVGWQKV</sequence>
<dbReference type="EMBL" id="JBBPBK010000001">
    <property type="protein sequence ID" value="KAK9293238.1"/>
    <property type="molecule type" value="Genomic_DNA"/>
</dbReference>
<gene>
    <name evidence="2" type="ORF">L1049_021229</name>
</gene>
<keyword evidence="1" id="KW-0611">Plant defense</keyword>
<dbReference type="SUPFAM" id="SSF52540">
    <property type="entry name" value="P-loop containing nucleoside triphosphate hydrolases"/>
    <property type="match status" value="1"/>
</dbReference>
<dbReference type="GO" id="GO:0098542">
    <property type="term" value="P:defense response to other organism"/>
    <property type="evidence" value="ECO:0007669"/>
    <property type="project" value="TreeGrafter"/>
</dbReference>
<evidence type="ECO:0000256" key="1">
    <source>
        <dbReference type="ARBA" id="ARBA00022821"/>
    </source>
</evidence>
<evidence type="ECO:0000313" key="3">
    <source>
        <dbReference type="Proteomes" id="UP001415857"/>
    </source>
</evidence>
<comment type="caution">
    <text evidence="2">The sequence shown here is derived from an EMBL/GenBank/DDBJ whole genome shotgun (WGS) entry which is preliminary data.</text>
</comment>
<name>A0AAP0S8Z0_LIQFO</name>
<dbReference type="Gene3D" id="1.10.8.430">
    <property type="entry name" value="Helical domain of apoptotic protease-activating factors"/>
    <property type="match status" value="1"/>
</dbReference>
<accession>A0AAP0S8Z0</accession>
<dbReference type="FunFam" id="1.10.8.430:FF:000003">
    <property type="entry name" value="Probable disease resistance protein At5g66910"/>
    <property type="match status" value="1"/>
</dbReference>
<dbReference type="InterPro" id="IPR042197">
    <property type="entry name" value="Apaf_helical"/>
</dbReference>
<dbReference type="InterPro" id="IPR027417">
    <property type="entry name" value="P-loop_NTPase"/>
</dbReference>
<evidence type="ECO:0000313" key="2">
    <source>
        <dbReference type="EMBL" id="KAK9293238.1"/>
    </source>
</evidence>
<dbReference type="InterPro" id="IPR044974">
    <property type="entry name" value="Disease_R_plants"/>
</dbReference>
<protein>
    <recommendedName>
        <fullName evidence="4">NB-ARC domain-containing protein</fullName>
    </recommendedName>
</protein>
<dbReference type="PANTHER" id="PTHR23155">
    <property type="entry name" value="DISEASE RESISTANCE PROTEIN RP"/>
    <property type="match status" value="1"/>
</dbReference>
<dbReference type="GO" id="GO:0043531">
    <property type="term" value="F:ADP binding"/>
    <property type="evidence" value="ECO:0007669"/>
    <property type="project" value="InterPro"/>
</dbReference>
<dbReference type="PANTHER" id="PTHR23155:SF1150">
    <property type="entry name" value="NB-ARC DOMAIN-CONTAINING PROTEIN"/>
    <property type="match status" value="1"/>
</dbReference>
<proteinExistence type="predicted"/>